<gene>
    <name evidence="2" type="ORF">TPC1_30610</name>
</gene>
<feature type="coiled-coil region" evidence="1">
    <location>
        <begin position="45"/>
        <end position="72"/>
    </location>
</feature>
<dbReference type="EMBL" id="GDID01006711">
    <property type="protein sequence ID" value="JAP89895.1"/>
    <property type="molecule type" value="Transcribed_RNA"/>
</dbReference>
<evidence type="ECO:0000313" key="2">
    <source>
        <dbReference type="EMBL" id="JAP89895.1"/>
    </source>
</evidence>
<feature type="non-terminal residue" evidence="2">
    <location>
        <position position="1"/>
    </location>
</feature>
<reference evidence="2" key="1">
    <citation type="submission" date="2015-07" db="EMBL/GenBank/DDBJ databases">
        <title>Adaptation to a free-living lifestyle via gene acquisitions in the diplomonad Trepomonas sp. PC1.</title>
        <authorList>
            <person name="Xu F."/>
            <person name="Jerlstrom-Hultqvist J."/>
            <person name="Kolisko M."/>
            <person name="Simpson A.G.B."/>
            <person name="Roger A.J."/>
            <person name="Svard S.G."/>
            <person name="Andersson J.O."/>
        </authorList>
    </citation>
    <scope>NUCLEOTIDE SEQUENCE</scope>
    <source>
        <strain evidence="2">PC1</strain>
    </source>
</reference>
<keyword evidence="1" id="KW-0175">Coiled coil</keyword>
<protein>
    <submittedName>
        <fullName evidence="2">Uncharacterized protein</fullName>
    </submittedName>
</protein>
<name>A0A146K1U9_9EUKA</name>
<dbReference type="AlphaFoldDB" id="A0A146K1U9"/>
<accession>A0A146K1U9</accession>
<proteinExistence type="predicted"/>
<evidence type="ECO:0000256" key="1">
    <source>
        <dbReference type="SAM" id="Coils"/>
    </source>
</evidence>
<organism evidence="2">
    <name type="scientific">Trepomonas sp. PC1</name>
    <dbReference type="NCBI Taxonomy" id="1076344"/>
    <lineage>
        <taxon>Eukaryota</taxon>
        <taxon>Metamonada</taxon>
        <taxon>Diplomonadida</taxon>
        <taxon>Hexamitidae</taxon>
        <taxon>Hexamitinae</taxon>
        <taxon>Trepomonas</taxon>
    </lineage>
</organism>
<sequence>QIQNERQPKNITELKQLILYHQNEGQLALLHSKQILNQFLRQAEQNEFTREMNEKIASVKALEEKLLKLEERQFLTLQYFIPDDVLNFASQPTQKTTLNIDNINQKTLSLIEEIFNCTVVRDQDAQLRVAQTDDNLLYTVNLFTSILSLQNNQQNNYGQKTRAEKTKLEKVYFEEENVINDLENQSDIITDGTVQLIKRIHFIKNEISALQKEIELLQNENLQIEGYEQLETEYLHKLKQNLTNEEVAIAKSYFQNLNEKMEIQTANVDNILMQLQQLEKIGMNLGFKFDFHFSMNLQDQLDKDFDFDQLIFHFKAQLEAFQLQFKAYQTKFEQVLTRISVNKTEACEVLQYSQQELMDFYQKFKMFGQVDVQSLINQLTTVFKIQKIDVFADLRHQFQQLKEIQLQTQIQRLQKYLEEVQSIVIEKSSHAEPCNPQEIIDSLKQKANQLITCCVHERLHKECQKLETIIKSGKLTEKELLKIQQFENQAKCDCGEYFEYIWDQKGTRLCQNCKDALYKRLQENGQTDLDRQFIKASLK</sequence>
<feature type="coiled-coil region" evidence="1">
    <location>
        <begin position="165"/>
        <end position="230"/>
    </location>
</feature>